<dbReference type="SUPFAM" id="SSF53597">
    <property type="entry name" value="Dihydrofolate reductase-like"/>
    <property type="match status" value="1"/>
</dbReference>
<accession>A0A9X4M246</accession>
<keyword evidence="3" id="KW-0560">Oxidoreductase</keyword>
<evidence type="ECO:0000256" key="2">
    <source>
        <dbReference type="ARBA" id="ARBA00022857"/>
    </source>
</evidence>
<feature type="domain" description="Bacterial bifunctional deaminase-reductase C-terminal" evidence="4">
    <location>
        <begin position="36"/>
        <end position="237"/>
    </location>
</feature>
<dbReference type="PANTHER" id="PTHR38011">
    <property type="entry name" value="DIHYDROFOLATE REDUCTASE FAMILY PROTEIN (AFU_ORTHOLOGUE AFUA_8G06820)"/>
    <property type="match status" value="1"/>
</dbReference>
<dbReference type="PANTHER" id="PTHR38011:SF7">
    <property type="entry name" value="2,5-DIAMINO-6-RIBOSYLAMINO-4(3H)-PYRIMIDINONE 5'-PHOSPHATE REDUCTASE"/>
    <property type="match status" value="1"/>
</dbReference>
<dbReference type="InterPro" id="IPR002734">
    <property type="entry name" value="RibDG_C"/>
</dbReference>
<dbReference type="RefSeq" id="WP_332520593.1">
    <property type="nucleotide sequence ID" value="NZ_JANRHA010000015.1"/>
</dbReference>
<dbReference type="GO" id="GO:0009231">
    <property type="term" value="P:riboflavin biosynthetic process"/>
    <property type="evidence" value="ECO:0007669"/>
    <property type="project" value="InterPro"/>
</dbReference>
<evidence type="ECO:0000259" key="4">
    <source>
        <dbReference type="Pfam" id="PF01872"/>
    </source>
</evidence>
<evidence type="ECO:0000313" key="5">
    <source>
        <dbReference type="EMBL" id="MDG3016618.1"/>
    </source>
</evidence>
<dbReference type="GO" id="GO:0008703">
    <property type="term" value="F:5-amino-6-(5-phosphoribosylamino)uracil reductase activity"/>
    <property type="evidence" value="ECO:0007669"/>
    <property type="project" value="InterPro"/>
</dbReference>
<comment type="pathway">
    <text evidence="1">Cofactor biosynthesis; riboflavin biosynthesis.</text>
</comment>
<proteinExistence type="predicted"/>
<gene>
    <name evidence="5" type="ORF">NVS88_18840</name>
</gene>
<sequence length="254" mass="26406">MHHVDFATHLTPSPALSPDELRRLYRYPQDPTGGSWMRINFISSIDGAVAADGLSGGLSTPGDRLVFGVLRELADVVVVGAGTVRAEGYRGAKLDADATARRVSAGRSPVPPIAVVTRGADLDPQSPLFTDTATAPLILTTAAAPADRIAALTDAGARVLLLGNDSVPAGGIMSTLAELGLTRLLCEGGPGLFGDLIAADAVDELCLTTAPVLIGGHAPRIAVSSVAGRLSMRPTHQIVDDDGTLLTRWVRHRR</sequence>
<comment type="caution">
    <text evidence="5">The sequence shown here is derived from an EMBL/GenBank/DDBJ whole genome shotgun (WGS) entry which is preliminary data.</text>
</comment>
<organism evidence="5 6">
    <name type="scientific">Speluncibacter jeojiensis</name>
    <dbReference type="NCBI Taxonomy" id="2710754"/>
    <lineage>
        <taxon>Bacteria</taxon>
        <taxon>Bacillati</taxon>
        <taxon>Actinomycetota</taxon>
        <taxon>Actinomycetes</taxon>
        <taxon>Mycobacteriales</taxon>
        <taxon>Speluncibacteraceae</taxon>
        <taxon>Speluncibacter</taxon>
    </lineage>
</organism>
<dbReference type="AlphaFoldDB" id="A0A9X4M246"/>
<evidence type="ECO:0000313" key="6">
    <source>
        <dbReference type="Proteomes" id="UP001152755"/>
    </source>
</evidence>
<dbReference type="InterPro" id="IPR024072">
    <property type="entry name" value="DHFR-like_dom_sf"/>
</dbReference>
<dbReference type="NCBIfam" id="NF010664">
    <property type="entry name" value="PRK14059.1-2"/>
    <property type="match status" value="1"/>
</dbReference>
<dbReference type="Proteomes" id="UP001152755">
    <property type="component" value="Unassembled WGS sequence"/>
</dbReference>
<evidence type="ECO:0000256" key="3">
    <source>
        <dbReference type="ARBA" id="ARBA00023002"/>
    </source>
</evidence>
<name>A0A9X4M246_9ACTN</name>
<dbReference type="InterPro" id="IPR050765">
    <property type="entry name" value="Riboflavin_Biosynth_HTPR"/>
</dbReference>
<dbReference type="Gene3D" id="3.40.430.10">
    <property type="entry name" value="Dihydrofolate Reductase, subunit A"/>
    <property type="match status" value="1"/>
</dbReference>
<protein>
    <submittedName>
        <fullName evidence="5">Pyrimidine reductase family protein</fullName>
    </submittedName>
</protein>
<reference evidence="5" key="1">
    <citation type="submission" date="2022-08" db="EMBL/GenBank/DDBJ databases">
        <title>Genome analysis of Corynebacteriales strain.</title>
        <authorList>
            <person name="Lee S.D."/>
        </authorList>
    </citation>
    <scope>NUCLEOTIDE SEQUENCE</scope>
    <source>
        <strain evidence="5">D3-21</strain>
    </source>
</reference>
<dbReference type="EMBL" id="JANRHA010000015">
    <property type="protein sequence ID" value="MDG3016618.1"/>
    <property type="molecule type" value="Genomic_DNA"/>
</dbReference>
<keyword evidence="2" id="KW-0521">NADP</keyword>
<evidence type="ECO:0000256" key="1">
    <source>
        <dbReference type="ARBA" id="ARBA00005104"/>
    </source>
</evidence>
<keyword evidence="6" id="KW-1185">Reference proteome</keyword>
<dbReference type="Pfam" id="PF01872">
    <property type="entry name" value="RibD_C"/>
    <property type="match status" value="1"/>
</dbReference>